<dbReference type="AlphaFoldDB" id="A0AAD6XM77"/>
<keyword evidence="2" id="KW-0472">Membrane</keyword>
<feature type="region of interest" description="Disordered" evidence="1">
    <location>
        <begin position="193"/>
        <end position="259"/>
    </location>
</feature>
<evidence type="ECO:0000256" key="2">
    <source>
        <dbReference type="SAM" id="Phobius"/>
    </source>
</evidence>
<comment type="caution">
    <text evidence="4">The sequence shown here is derived from an EMBL/GenBank/DDBJ whole genome shotgun (WGS) entry which is preliminary data.</text>
</comment>
<evidence type="ECO:0000256" key="3">
    <source>
        <dbReference type="SAM" id="SignalP"/>
    </source>
</evidence>
<sequence>MLWSWLFWLICMHSAFAKLVTTLIDDAFPGDAQSSVSYFPSLAVWGAGTTTNHGRITPDASRAQNNTWHDTTDDTTPTIDGTTPTYMEVKFQGSGIDIRCIIANNLADPSIRPGTGTKANYSFFIDTVPQKRDYIHVAGTTGDAYLYDTSVFSTSGLSSGPHTMKLLLNGGEGVDGSVLLLFDYAIATFDDGTGDSTSPSASGEISASAATPSSVRHSTPESSSSQPRTVASSSARGGVSSTASAPPAPTRSGPSGSSLPIPAPLGHKFNTGAVIGGIGGGLLVLLLVLSFFWLRRRRSSHRPPPIFPFSDTNSHFSRPRSLLNSFATKKAGRANPDSSVSPRKQDLERRKRLPRPAGPSAGSSSESDSAMRDHVHMLRAEVERLREQQREMVARQRALLSLEPPPRYEAT</sequence>
<gene>
    <name evidence="4" type="ORF">B0H15DRAFT_389634</name>
</gene>
<feature type="compositionally biased region" description="Low complexity" evidence="1">
    <location>
        <begin position="229"/>
        <end position="245"/>
    </location>
</feature>
<feature type="compositionally biased region" description="Basic and acidic residues" evidence="1">
    <location>
        <begin position="369"/>
        <end position="383"/>
    </location>
</feature>
<feature type="region of interest" description="Disordered" evidence="1">
    <location>
        <begin position="326"/>
        <end position="383"/>
    </location>
</feature>
<evidence type="ECO:0000313" key="4">
    <source>
        <dbReference type="EMBL" id="KAJ7084321.1"/>
    </source>
</evidence>
<keyword evidence="5" id="KW-1185">Reference proteome</keyword>
<keyword evidence="2" id="KW-0812">Transmembrane</keyword>
<proteinExistence type="predicted"/>
<organism evidence="4 5">
    <name type="scientific">Mycena belliarum</name>
    <dbReference type="NCBI Taxonomy" id="1033014"/>
    <lineage>
        <taxon>Eukaryota</taxon>
        <taxon>Fungi</taxon>
        <taxon>Dikarya</taxon>
        <taxon>Basidiomycota</taxon>
        <taxon>Agaricomycotina</taxon>
        <taxon>Agaricomycetes</taxon>
        <taxon>Agaricomycetidae</taxon>
        <taxon>Agaricales</taxon>
        <taxon>Marasmiineae</taxon>
        <taxon>Mycenaceae</taxon>
        <taxon>Mycena</taxon>
    </lineage>
</organism>
<feature type="compositionally biased region" description="Low complexity" evidence="1">
    <location>
        <begin position="358"/>
        <end position="368"/>
    </location>
</feature>
<protein>
    <submittedName>
        <fullName evidence="4">Uncharacterized protein</fullName>
    </submittedName>
</protein>
<feature type="compositionally biased region" description="Polar residues" evidence="1">
    <location>
        <begin position="194"/>
        <end position="228"/>
    </location>
</feature>
<feature type="transmembrane region" description="Helical" evidence="2">
    <location>
        <begin position="273"/>
        <end position="294"/>
    </location>
</feature>
<dbReference type="Gene3D" id="2.60.120.260">
    <property type="entry name" value="Galactose-binding domain-like"/>
    <property type="match status" value="1"/>
</dbReference>
<keyword evidence="2" id="KW-1133">Transmembrane helix</keyword>
<dbReference type="EMBL" id="JARJCN010000038">
    <property type="protein sequence ID" value="KAJ7084321.1"/>
    <property type="molecule type" value="Genomic_DNA"/>
</dbReference>
<reference evidence="4" key="1">
    <citation type="submission" date="2023-03" db="EMBL/GenBank/DDBJ databases">
        <title>Massive genome expansion in bonnet fungi (Mycena s.s.) driven by repeated elements and novel gene families across ecological guilds.</title>
        <authorList>
            <consortium name="Lawrence Berkeley National Laboratory"/>
            <person name="Harder C.B."/>
            <person name="Miyauchi S."/>
            <person name="Viragh M."/>
            <person name="Kuo A."/>
            <person name="Thoen E."/>
            <person name="Andreopoulos B."/>
            <person name="Lu D."/>
            <person name="Skrede I."/>
            <person name="Drula E."/>
            <person name="Henrissat B."/>
            <person name="Morin E."/>
            <person name="Kohler A."/>
            <person name="Barry K."/>
            <person name="LaButti K."/>
            <person name="Morin E."/>
            <person name="Salamov A."/>
            <person name="Lipzen A."/>
            <person name="Mereny Z."/>
            <person name="Hegedus B."/>
            <person name="Baldrian P."/>
            <person name="Stursova M."/>
            <person name="Weitz H."/>
            <person name="Taylor A."/>
            <person name="Grigoriev I.V."/>
            <person name="Nagy L.G."/>
            <person name="Martin F."/>
            <person name="Kauserud H."/>
        </authorList>
    </citation>
    <scope>NUCLEOTIDE SEQUENCE</scope>
    <source>
        <strain evidence="4">CBHHK173m</strain>
    </source>
</reference>
<evidence type="ECO:0000313" key="5">
    <source>
        <dbReference type="Proteomes" id="UP001222325"/>
    </source>
</evidence>
<accession>A0AAD6XM77</accession>
<name>A0AAD6XM77_9AGAR</name>
<feature type="chain" id="PRO_5042237711" evidence="3">
    <location>
        <begin position="18"/>
        <end position="411"/>
    </location>
</feature>
<dbReference type="Proteomes" id="UP001222325">
    <property type="component" value="Unassembled WGS sequence"/>
</dbReference>
<feature type="signal peptide" evidence="3">
    <location>
        <begin position="1"/>
        <end position="17"/>
    </location>
</feature>
<feature type="region of interest" description="Disordered" evidence="1">
    <location>
        <begin position="55"/>
        <end position="79"/>
    </location>
</feature>
<keyword evidence="3" id="KW-0732">Signal</keyword>
<evidence type="ECO:0000256" key="1">
    <source>
        <dbReference type="SAM" id="MobiDB-lite"/>
    </source>
</evidence>